<protein>
    <submittedName>
        <fullName evidence="1">Uncharacterized protein</fullName>
    </submittedName>
</protein>
<organism evidence="1 2">
    <name type="scientific">Planktomarina temperata RCA23</name>
    <dbReference type="NCBI Taxonomy" id="666509"/>
    <lineage>
        <taxon>Bacteria</taxon>
        <taxon>Pseudomonadati</taxon>
        <taxon>Pseudomonadota</taxon>
        <taxon>Alphaproteobacteria</taxon>
        <taxon>Rhodobacterales</taxon>
        <taxon>Paracoccaceae</taxon>
        <taxon>Planktomarina</taxon>
    </lineage>
</organism>
<dbReference type="AlphaFoldDB" id="A0AAN0RIC8"/>
<proteinExistence type="predicted"/>
<keyword evidence="2" id="KW-1185">Reference proteome</keyword>
<evidence type="ECO:0000313" key="1">
    <source>
        <dbReference type="EMBL" id="AII86778.1"/>
    </source>
</evidence>
<dbReference type="KEGG" id="ptp:RCA23_c12310"/>
<gene>
    <name evidence="1" type="ORF">RCA23_c12310</name>
</gene>
<accession>A0AAN0RIC8</accession>
<dbReference type="EMBL" id="CP003984">
    <property type="protein sequence ID" value="AII86778.1"/>
    <property type="molecule type" value="Genomic_DNA"/>
</dbReference>
<sequence length="324" mass="37669">MFELEVKRLERLCRLKPSNLHLPKAYTEPPKSASIEQKKLHIYRTTRSYFSCIRIIEAFNYTMCLDVRDTLVQIMSSFENLEHKSLYFHTRNLLETVAAFNDGSEKIKRFLTEYETKCVKNPPNLEDMVWIKNIKFFYDQAMPIVLPSSLDPRKLAGGQAVRDRDGILSNSNILTKLKKLERNVEGLEEFYDLLSEFIHPNSFPFLNNTQFEIKNLQESDRYELEFFLELDGIVKFGPGAVAISNLEPYSLIYKKHENIIRKAILLMVRKNEELNNHTTNNLNILRKMIRKDAGGAMPQSFLDKACICGSHKKLRKCCGTKSRS</sequence>
<dbReference type="Proteomes" id="UP000028680">
    <property type="component" value="Chromosome"/>
</dbReference>
<reference evidence="1 2" key="1">
    <citation type="journal article" date="2014" name="ISME J.">
        <title>Adaptation of an abundant Roseobacter RCA organism to pelagic systems revealed by genomic and transcriptomic analyses.</title>
        <authorList>
            <person name="Voget S."/>
            <person name="Wemheuer B."/>
            <person name="Brinkhoff T."/>
            <person name="Vollmers J."/>
            <person name="Dietrich S."/>
            <person name="Giebel H.A."/>
            <person name="Beardsley C."/>
            <person name="Sardemann C."/>
            <person name="Bakenhus I."/>
            <person name="Billerbeck S."/>
            <person name="Daniel R."/>
            <person name="Simon M."/>
        </authorList>
    </citation>
    <scope>NUCLEOTIDE SEQUENCE [LARGE SCALE GENOMIC DNA]</scope>
    <source>
        <strain evidence="1 2">RCA23</strain>
    </source>
</reference>
<evidence type="ECO:0000313" key="2">
    <source>
        <dbReference type="Proteomes" id="UP000028680"/>
    </source>
</evidence>
<name>A0AAN0RIC8_9RHOB</name>